<feature type="transmembrane region" description="Helical" evidence="8">
    <location>
        <begin position="562"/>
        <end position="581"/>
    </location>
</feature>
<sequence>MLRMFAVLIALLLAKSAAQESANFNQTYEGTTKPNGELTIYKYSFPSSSVVRVWIHSENAVSETPVMGVFRERHSILSAQLPFVLQKHPYKSVARILCPFIGNDTTGNDTRSNETMDSLSVEISSGSSTPVDYMINATLIDDFRLHIGERINRSASPSEPSIVRYRFQNDTDSVLVLVDSDDDICMTVTIQPVDECPVFDMESNIFFSGIRQTMIRKAYIPVHHRILKDFYIVFIARPDDRECTKEKKASDQSQPRLKKFSVTVEKLVNDSSYWLPLSVTVAAIVTVYVLAFFYMAAVAKLERNDWLKHGKAIVEEAARAGEDNNAATHLHEGEENVEDNQEASEIAAEGSNVEVRNEKVVAIESAEDKEVAEKEIARAKVHITVGDLTLKPFKQREKKYYLYAWNLIAIAMFYGLPVVQLVLIWQNTVNMSGDMDICFFNFRCARSFFAIYAFNSVISNIGYIALGVLFIIMVKQREILHRRTVGAVMQDEEAEFGLPMHNGLLYALGIAIIMEGILSGSYHICPSPSNYQFDTSFMYIIGVLGMLKLYQLRHSDINPNAHVSYAIMAFFIFMAMCGVYFDSLIFYIVFAVCYLIIMTLINVEFYFNTQWTFDFGMFGRVREAYSGIFKECPKGIMPTYKGRFIFLAIADTINILFVISGIITLPKNFASFLLMPFVGNLTLYLVYYLFMKKLHHEHIRLRTIVIILLATASWGGSLYFFMNNVSDWIETPANSRTLNRECVLFHFYDNHDIWHFLSAISLFFSFNIFLSLDDDLKWVRRNKIAVF</sequence>
<dbReference type="GO" id="GO:0005886">
    <property type="term" value="C:plasma membrane"/>
    <property type="evidence" value="ECO:0007669"/>
    <property type="project" value="TreeGrafter"/>
</dbReference>
<dbReference type="WBParaSite" id="PSAMB.scaffold2371size23556.g17477.t1">
    <property type="protein sequence ID" value="PSAMB.scaffold2371size23556.g17477.t1"/>
    <property type="gene ID" value="PSAMB.scaffold2371size23556.g17477"/>
</dbReference>
<feature type="transmembrane region" description="Helical" evidence="8">
    <location>
        <begin position="669"/>
        <end position="691"/>
    </location>
</feature>
<keyword evidence="5 8" id="KW-1133">Transmembrane helix</keyword>
<evidence type="ECO:0000313" key="10">
    <source>
        <dbReference type="Proteomes" id="UP000887566"/>
    </source>
</evidence>
<dbReference type="GO" id="GO:0005764">
    <property type="term" value="C:lysosome"/>
    <property type="evidence" value="ECO:0007669"/>
    <property type="project" value="TreeGrafter"/>
</dbReference>
<comment type="similarity">
    <text evidence="2">Belongs to the SID1 family.</text>
</comment>
<evidence type="ECO:0000256" key="3">
    <source>
        <dbReference type="ARBA" id="ARBA00022692"/>
    </source>
</evidence>
<feature type="transmembrane region" description="Helical" evidence="8">
    <location>
        <begin position="753"/>
        <end position="772"/>
    </location>
</feature>
<keyword evidence="4 9" id="KW-0732">Signal</keyword>
<dbReference type="GO" id="GO:0051033">
    <property type="term" value="F:RNA transmembrane transporter activity"/>
    <property type="evidence" value="ECO:0007669"/>
    <property type="project" value="TreeGrafter"/>
</dbReference>
<feature type="signal peptide" evidence="9">
    <location>
        <begin position="1"/>
        <end position="18"/>
    </location>
</feature>
<organism evidence="10 11">
    <name type="scientific">Plectus sambesii</name>
    <dbReference type="NCBI Taxonomy" id="2011161"/>
    <lineage>
        <taxon>Eukaryota</taxon>
        <taxon>Metazoa</taxon>
        <taxon>Ecdysozoa</taxon>
        <taxon>Nematoda</taxon>
        <taxon>Chromadorea</taxon>
        <taxon>Plectida</taxon>
        <taxon>Plectina</taxon>
        <taxon>Plectoidea</taxon>
        <taxon>Plectidae</taxon>
        <taxon>Plectus</taxon>
    </lineage>
</organism>
<keyword evidence="10" id="KW-1185">Reference proteome</keyword>
<feature type="transmembrane region" description="Helical" evidence="8">
    <location>
        <begin position="273"/>
        <end position="299"/>
    </location>
</feature>
<protein>
    <submittedName>
        <fullName evidence="11">SID1 transmembrane family member 1</fullName>
    </submittedName>
</protein>
<reference evidence="11" key="1">
    <citation type="submission" date="2022-11" db="UniProtKB">
        <authorList>
            <consortium name="WormBaseParasite"/>
        </authorList>
    </citation>
    <scope>IDENTIFICATION</scope>
</reference>
<comment type="subcellular location">
    <subcellularLocation>
        <location evidence="1">Membrane</location>
        <topology evidence="1">Multi-pass membrane protein</topology>
    </subcellularLocation>
</comment>
<evidence type="ECO:0000256" key="1">
    <source>
        <dbReference type="ARBA" id="ARBA00004141"/>
    </source>
</evidence>
<dbReference type="InterPro" id="IPR025958">
    <property type="entry name" value="SID1_TM_fam"/>
</dbReference>
<evidence type="ECO:0000256" key="5">
    <source>
        <dbReference type="ARBA" id="ARBA00022989"/>
    </source>
</evidence>
<feature type="transmembrane region" description="Helical" evidence="8">
    <location>
        <begin position="703"/>
        <end position="722"/>
    </location>
</feature>
<keyword evidence="3 8" id="KW-0812">Transmembrane</keyword>
<feature type="transmembrane region" description="Helical" evidence="8">
    <location>
        <begin position="530"/>
        <end position="550"/>
    </location>
</feature>
<evidence type="ECO:0000256" key="9">
    <source>
        <dbReference type="SAM" id="SignalP"/>
    </source>
</evidence>
<feature type="chain" id="PRO_5037018856" evidence="9">
    <location>
        <begin position="19"/>
        <end position="787"/>
    </location>
</feature>
<evidence type="ECO:0000313" key="11">
    <source>
        <dbReference type="WBParaSite" id="PSAMB.scaffold2371size23556.g17477.t1"/>
    </source>
</evidence>
<feature type="transmembrane region" description="Helical" evidence="8">
    <location>
        <begin position="504"/>
        <end position="524"/>
    </location>
</feature>
<proteinExistence type="inferred from homology"/>
<evidence type="ECO:0000256" key="7">
    <source>
        <dbReference type="ARBA" id="ARBA00023180"/>
    </source>
</evidence>
<dbReference type="GO" id="GO:0003725">
    <property type="term" value="F:double-stranded RNA binding"/>
    <property type="evidence" value="ECO:0007669"/>
    <property type="project" value="TreeGrafter"/>
</dbReference>
<feature type="transmembrane region" description="Helical" evidence="8">
    <location>
        <begin position="400"/>
        <end position="425"/>
    </location>
</feature>
<evidence type="ECO:0000256" key="2">
    <source>
        <dbReference type="ARBA" id="ARBA00006618"/>
    </source>
</evidence>
<feature type="transmembrane region" description="Helical" evidence="8">
    <location>
        <begin position="587"/>
        <end position="607"/>
    </location>
</feature>
<evidence type="ECO:0000256" key="4">
    <source>
        <dbReference type="ARBA" id="ARBA00022729"/>
    </source>
</evidence>
<keyword evidence="6 8" id="KW-0472">Membrane</keyword>
<dbReference type="PANTHER" id="PTHR12185:SF14">
    <property type="entry name" value="CHOLESTEROL UPTAKE PROTEIN 1"/>
    <property type="match status" value="1"/>
</dbReference>
<evidence type="ECO:0000256" key="8">
    <source>
        <dbReference type="SAM" id="Phobius"/>
    </source>
</evidence>
<keyword evidence="7" id="KW-0325">Glycoprotein</keyword>
<dbReference type="AlphaFoldDB" id="A0A914VQS8"/>
<evidence type="ECO:0000256" key="6">
    <source>
        <dbReference type="ARBA" id="ARBA00023136"/>
    </source>
</evidence>
<feature type="transmembrane region" description="Helical" evidence="8">
    <location>
        <begin position="449"/>
        <end position="474"/>
    </location>
</feature>
<dbReference type="Proteomes" id="UP000887566">
    <property type="component" value="Unplaced"/>
</dbReference>
<name>A0A914VQS8_9BILA</name>
<dbReference type="Pfam" id="PF13965">
    <property type="entry name" value="SID-1_RNA_chan"/>
    <property type="match status" value="1"/>
</dbReference>
<accession>A0A914VQS8</accession>
<dbReference type="PANTHER" id="PTHR12185">
    <property type="entry name" value="SID1 TRANSMEMBRANE FAMILY MEMEBER"/>
    <property type="match status" value="1"/>
</dbReference>
<feature type="transmembrane region" description="Helical" evidence="8">
    <location>
        <begin position="644"/>
        <end position="663"/>
    </location>
</feature>